<sequence length="259" mass="28292">MTAHYSHNQHHRASEPIQVRRVDRDQPFAWLAAGWRDFITSPGHSLLYGASFTLFCGVLMLLNGTYPGFLLVYLATLLIVGPLLALGTYTAAWQLENGFPVSISESLSLILTRLGNLALLGFCLLIVLTIWVKLSALILALQAHQLPTDQTLISAAMQDIPGAKSALILMLGLALLLLTVVFVCGVAGVPLIVDRNVEAMRAIRSSIRTVLQNPLTMLCWALMILVLFGIGVITGLVLMPVLFPVLGYASWHCYEDLIE</sequence>
<feature type="transmembrane region" description="Helical" evidence="1">
    <location>
        <begin position="167"/>
        <end position="193"/>
    </location>
</feature>
<dbReference type="InterPro" id="IPR018692">
    <property type="entry name" value="DUF2189"/>
</dbReference>
<dbReference type="OrthoDB" id="5621705at2"/>
<accession>A0A369WER1</accession>
<dbReference type="AlphaFoldDB" id="A0A369WER1"/>
<comment type="caution">
    <text evidence="2">The sequence shown here is derived from an EMBL/GenBank/DDBJ whole genome shotgun (WGS) entry which is preliminary data.</text>
</comment>
<organism evidence="2 3">
    <name type="scientific">Motiliproteus coralliicola</name>
    <dbReference type="NCBI Taxonomy" id="2283196"/>
    <lineage>
        <taxon>Bacteria</taxon>
        <taxon>Pseudomonadati</taxon>
        <taxon>Pseudomonadota</taxon>
        <taxon>Gammaproteobacteria</taxon>
        <taxon>Oceanospirillales</taxon>
        <taxon>Oceanospirillaceae</taxon>
        <taxon>Motiliproteus</taxon>
    </lineage>
</organism>
<feature type="transmembrane region" description="Helical" evidence="1">
    <location>
        <begin position="46"/>
        <end position="64"/>
    </location>
</feature>
<keyword evidence="1" id="KW-0812">Transmembrane</keyword>
<feature type="transmembrane region" description="Helical" evidence="1">
    <location>
        <begin position="214"/>
        <end position="242"/>
    </location>
</feature>
<evidence type="ECO:0000313" key="3">
    <source>
        <dbReference type="Proteomes" id="UP000253769"/>
    </source>
</evidence>
<feature type="transmembrane region" description="Helical" evidence="1">
    <location>
        <begin position="70"/>
        <end position="93"/>
    </location>
</feature>
<dbReference type="Proteomes" id="UP000253769">
    <property type="component" value="Unassembled WGS sequence"/>
</dbReference>
<evidence type="ECO:0000256" key="1">
    <source>
        <dbReference type="SAM" id="Phobius"/>
    </source>
</evidence>
<keyword evidence="1" id="KW-0472">Membrane</keyword>
<keyword evidence="3" id="KW-1185">Reference proteome</keyword>
<name>A0A369WER1_9GAMM</name>
<dbReference type="Pfam" id="PF09955">
    <property type="entry name" value="DUF2189"/>
    <property type="match status" value="1"/>
</dbReference>
<evidence type="ECO:0000313" key="2">
    <source>
        <dbReference type="EMBL" id="RDE19649.1"/>
    </source>
</evidence>
<feature type="transmembrane region" description="Helical" evidence="1">
    <location>
        <begin position="114"/>
        <end position="141"/>
    </location>
</feature>
<dbReference type="EMBL" id="QQOH01000003">
    <property type="protein sequence ID" value="RDE19649.1"/>
    <property type="molecule type" value="Genomic_DNA"/>
</dbReference>
<keyword evidence="1" id="KW-1133">Transmembrane helix</keyword>
<proteinExistence type="predicted"/>
<reference evidence="2 3" key="1">
    <citation type="submission" date="2018-07" db="EMBL/GenBank/DDBJ databases">
        <title>Motiliproteus coralliicola sp. nov., a bacterium isolated from Coral.</title>
        <authorList>
            <person name="Wang G."/>
        </authorList>
    </citation>
    <scope>NUCLEOTIDE SEQUENCE [LARGE SCALE GENOMIC DNA]</scope>
    <source>
        <strain evidence="2 3">C34</strain>
    </source>
</reference>
<protein>
    <submittedName>
        <fullName evidence="2">DUF2189 domain-containing protein</fullName>
    </submittedName>
</protein>
<gene>
    <name evidence="2" type="ORF">DV711_12260</name>
</gene>
<dbReference type="RefSeq" id="WP_114695994.1">
    <property type="nucleotide sequence ID" value="NZ_QQOH01000003.1"/>
</dbReference>